<accession>A0ABR8ACM7</accession>
<keyword evidence="2" id="KW-0902">Two-component regulatory system</keyword>
<evidence type="ECO:0000259" key="4">
    <source>
        <dbReference type="PROSITE" id="PS50110"/>
    </source>
</evidence>
<protein>
    <submittedName>
        <fullName evidence="5">Response regulator transcription factor</fullName>
    </submittedName>
</protein>
<dbReference type="PROSITE" id="PS50110">
    <property type="entry name" value="RESPONSE_REGULATORY"/>
    <property type="match status" value="1"/>
</dbReference>
<dbReference type="PANTHER" id="PTHR44591">
    <property type="entry name" value="STRESS RESPONSE REGULATOR PROTEIN 1"/>
    <property type="match status" value="1"/>
</dbReference>
<feature type="modified residue" description="4-aspartylphosphate" evidence="3">
    <location>
        <position position="57"/>
    </location>
</feature>
<proteinExistence type="predicted"/>
<dbReference type="SMART" id="SM00448">
    <property type="entry name" value="REC"/>
    <property type="match status" value="1"/>
</dbReference>
<dbReference type="SUPFAM" id="SSF52172">
    <property type="entry name" value="CheY-like"/>
    <property type="match status" value="1"/>
</dbReference>
<keyword evidence="1 3" id="KW-0597">Phosphoprotein</keyword>
<name>A0ABR8ACM7_9CYAN</name>
<dbReference type="InterPro" id="IPR050595">
    <property type="entry name" value="Bact_response_regulator"/>
</dbReference>
<dbReference type="PANTHER" id="PTHR44591:SF14">
    <property type="entry name" value="PROTEIN PILG"/>
    <property type="match status" value="1"/>
</dbReference>
<dbReference type="InterPro" id="IPR001789">
    <property type="entry name" value="Sig_transdc_resp-reg_receiver"/>
</dbReference>
<feature type="domain" description="Response regulatory" evidence="4">
    <location>
        <begin position="8"/>
        <end position="124"/>
    </location>
</feature>
<dbReference type="Pfam" id="PF00072">
    <property type="entry name" value="Response_reg"/>
    <property type="match status" value="1"/>
</dbReference>
<dbReference type="RefSeq" id="WP_190542576.1">
    <property type="nucleotide sequence ID" value="NZ_CAWPNO010000053.1"/>
</dbReference>
<gene>
    <name evidence="5" type="ORF">H6G24_14930</name>
</gene>
<evidence type="ECO:0000313" key="5">
    <source>
        <dbReference type="EMBL" id="MBD2196781.1"/>
    </source>
</evidence>
<evidence type="ECO:0000256" key="1">
    <source>
        <dbReference type="ARBA" id="ARBA00022553"/>
    </source>
</evidence>
<keyword evidence="6" id="KW-1185">Reference proteome</keyword>
<comment type="caution">
    <text evidence="5">The sequence shown here is derived from an EMBL/GenBank/DDBJ whole genome shotgun (WGS) entry which is preliminary data.</text>
</comment>
<dbReference type="Proteomes" id="UP000658514">
    <property type="component" value="Unassembled WGS sequence"/>
</dbReference>
<evidence type="ECO:0000256" key="3">
    <source>
        <dbReference type="PROSITE-ProRule" id="PRU00169"/>
    </source>
</evidence>
<dbReference type="InterPro" id="IPR011006">
    <property type="entry name" value="CheY-like_superfamily"/>
</dbReference>
<dbReference type="Gene3D" id="3.40.50.2300">
    <property type="match status" value="1"/>
</dbReference>
<evidence type="ECO:0000313" key="6">
    <source>
        <dbReference type="Proteomes" id="UP000658514"/>
    </source>
</evidence>
<sequence length="136" mass="15524">MSITWAGKILIIKDSLREWQVISHYLEDWGYNIIKASHAQEALEIALEEKPDAIVTDVVSPAKSGFELCRFLKIHLTHQKVPIVVCSNKNQAIDNLWARKQGADVYLTKPFTPEDLLRAIQSATRWNYIVPRIVAL</sequence>
<reference evidence="5 6" key="1">
    <citation type="journal article" date="2020" name="ISME J.">
        <title>Comparative genomics reveals insights into cyanobacterial evolution and habitat adaptation.</title>
        <authorList>
            <person name="Chen M.Y."/>
            <person name="Teng W.K."/>
            <person name="Zhao L."/>
            <person name="Hu C.X."/>
            <person name="Zhou Y.K."/>
            <person name="Han B.P."/>
            <person name="Song L.R."/>
            <person name="Shu W.S."/>
        </authorList>
    </citation>
    <scope>NUCLEOTIDE SEQUENCE [LARGE SCALE GENOMIC DNA]</scope>
    <source>
        <strain evidence="5 6">FACHB-288</strain>
    </source>
</reference>
<dbReference type="EMBL" id="JACJQH010000021">
    <property type="protein sequence ID" value="MBD2196781.1"/>
    <property type="molecule type" value="Genomic_DNA"/>
</dbReference>
<evidence type="ECO:0000256" key="2">
    <source>
        <dbReference type="ARBA" id="ARBA00023012"/>
    </source>
</evidence>
<organism evidence="5 6">
    <name type="scientific">Calothrix parietina FACHB-288</name>
    <dbReference type="NCBI Taxonomy" id="2692896"/>
    <lineage>
        <taxon>Bacteria</taxon>
        <taxon>Bacillati</taxon>
        <taxon>Cyanobacteriota</taxon>
        <taxon>Cyanophyceae</taxon>
        <taxon>Nostocales</taxon>
        <taxon>Calotrichaceae</taxon>
        <taxon>Calothrix</taxon>
    </lineage>
</organism>